<dbReference type="Gene3D" id="3.10.180.10">
    <property type="entry name" value="2,3-Dihydroxybiphenyl 1,2-Dioxygenase, domain 1"/>
    <property type="match status" value="1"/>
</dbReference>
<dbReference type="PANTHER" id="PTHR34109">
    <property type="entry name" value="BNAUNNG04460D PROTEIN-RELATED"/>
    <property type="match status" value="1"/>
</dbReference>
<sequence>MAMPEAPRGPATGLTPHLTIRDNRAVEAIDFYTAAFGAEEQRRMLADDGKRLMHAHLLLNGASLMLNDEFPEYQGPGDTGSVSPSGLVLHLQVDDADAWFDRAVKAGASARMPLENMFWGDRYGQIDDPFGYTWSIGAPVSQ</sequence>
<dbReference type="Proteomes" id="UP000318413">
    <property type="component" value="Unassembled WGS sequence"/>
</dbReference>
<feature type="domain" description="VOC" evidence="1">
    <location>
        <begin position="14"/>
        <end position="139"/>
    </location>
</feature>
<dbReference type="Pfam" id="PF00903">
    <property type="entry name" value="Glyoxalase"/>
    <property type="match status" value="1"/>
</dbReference>
<proteinExistence type="predicted"/>
<name>A0A502CK75_9SPHN</name>
<dbReference type="PROSITE" id="PS51819">
    <property type="entry name" value="VOC"/>
    <property type="match status" value="1"/>
</dbReference>
<dbReference type="InterPro" id="IPR004360">
    <property type="entry name" value="Glyas_Fos-R_dOase_dom"/>
</dbReference>
<reference evidence="2 3" key="1">
    <citation type="journal article" date="2019" name="Environ. Microbiol.">
        <title>Species interactions and distinct microbial communities in high Arctic permafrost affected cryosols are associated with the CH4 and CO2 gas fluxes.</title>
        <authorList>
            <person name="Altshuler I."/>
            <person name="Hamel J."/>
            <person name="Turney S."/>
            <person name="Magnuson E."/>
            <person name="Levesque R."/>
            <person name="Greer C."/>
            <person name="Whyte L.G."/>
        </authorList>
    </citation>
    <scope>NUCLEOTIDE SEQUENCE [LARGE SCALE GENOMIC DNA]</scope>
    <source>
        <strain evidence="2 3">S5.1</strain>
    </source>
</reference>
<accession>A0A502CK75</accession>
<protein>
    <submittedName>
        <fullName evidence="2">VOC family protein</fullName>
    </submittedName>
</protein>
<gene>
    <name evidence="2" type="ORF">EAH84_10515</name>
</gene>
<comment type="caution">
    <text evidence="2">The sequence shown here is derived from an EMBL/GenBank/DDBJ whole genome shotgun (WGS) entry which is preliminary data.</text>
</comment>
<dbReference type="SUPFAM" id="SSF54593">
    <property type="entry name" value="Glyoxalase/Bleomycin resistance protein/Dihydroxybiphenyl dioxygenase"/>
    <property type="match status" value="1"/>
</dbReference>
<dbReference type="OrthoDB" id="9795306at2"/>
<evidence type="ECO:0000313" key="2">
    <source>
        <dbReference type="EMBL" id="TPG12166.1"/>
    </source>
</evidence>
<dbReference type="InterPro" id="IPR029068">
    <property type="entry name" value="Glyas_Bleomycin-R_OHBP_Dase"/>
</dbReference>
<dbReference type="EMBL" id="RCZK01000007">
    <property type="protein sequence ID" value="TPG12166.1"/>
    <property type="molecule type" value="Genomic_DNA"/>
</dbReference>
<organism evidence="2 3">
    <name type="scientific">Sphingomonas oligophenolica</name>
    <dbReference type="NCBI Taxonomy" id="301154"/>
    <lineage>
        <taxon>Bacteria</taxon>
        <taxon>Pseudomonadati</taxon>
        <taxon>Pseudomonadota</taxon>
        <taxon>Alphaproteobacteria</taxon>
        <taxon>Sphingomonadales</taxon>
        <taxon>Sphingomonadaceae</taxon>
        <taxon>Sphingomonas</taxon>
    </lineage>
</organism>
<dbReference type="PANTHER" id="PTHR34109:SF1">
    <property type="entry name" value="VOC DOMAIN-CONTAINING PROTEIN"/>
    <property type="match status" value="1"/>
</dbReference>
<keyword evidence="3" id="KW-1185">Reference proteome</keyword>
<dbReference type="InterPro" id="IPR037523">
    <property type="entry name" value="VOC_core"/>
</dbReference>
<dbReference type="CDD" id="cd07246">
    <property type="entry name" value="VOC_like"/>
    <property type="match status" value="1"/>
</dbReference>
<evidence type="ECO:0000259" key="1">
    <source>
        <dbReference type="PROSITE" id="PS51819"/>
    </source>
</evidence>
<dbReference type="AlphaFoldDB" id="A0A502CK75"/>
<evidence type="ECO:0000313" key="3">
    <source>
        <dbReference type="Proteomes" id="UP000318413"/>
    </source>
</evidence>